<dbReference type="CDD" id="cd00009">
    <property type="entry name" value="AAA"/>
    <property type="match status" value="1"/>
</dbReference>
<gene>
    <name evidence="7" type="ORF">FIM25_13865</name>
</gene>
<name>A0A5S5MDF3_9BACT</name>
<dbReference type="PROSITE" id="PS00688">
    <property type="entry name" value="SIGMA54_INTERACT_3"/>
    <property type="match status" value="1"/>
</dbReference>
<feature type="domain" description="Sigma-54 factor interaction" evidence="5">
    <location>
        <begin position="107"/>
        <end position="333"/>
    </location>
</feature>
<keyword evidence="2" id="KW-0067">ATP-binding</keyword>
<feature type="domain" description="PAC" evidence="6">
    <location>
        <begin position="31"/>
        <end position="82"/>
    </location>
</feature>
<dbReference type="InterPro" id="IPR025944">
    <property type="entry name" value="Sigma_54_int_dom_CS"/>
</dbReference>
<keyword evidence="1" id="KW-0547">Nucleotide-binding</keyword>
<dbReference type="Proteomes" id="UP000321899">
    <property type="component" value="Unassembled WGS sequence"/>
</dbReference>
<dbReference type="InterPro" id="IPR027417">
    <property type="entry name" value="P-loop_NTPase"/>
</dbReference>
<dbReference type="GO" id="GO:0005524">
    <property type="term" value="F:ATP binding"/>
    <property type="evidence" value="ECO:0007669"/>
    <property type="project" value="UniProtKB-KW"/>
</dbReference>
<dbReference type="InterPro" id="IPR058031">
    <property type="entry name" value="AAA_lid_NorR"/>
</dbReference>
<dbReference type="InterPro" id="IPR002197">
    <property type="entry name" value="HTH_Fis"/>
</dbReference>
<dbReference type="GO" id="GO:0043565">
    <property type="term" value="F:sequence-specific DNA binding"/>
    <property type="evidence" value="ECO:0007669"/>
    <property type="project" value="InterPro"/>
</dbReference>
<dbReference type="Pfam" id="PF02954">
    <property type="entry name" value="HTH_8"/>
    <property type="match status" value="1"/>
</dbReference>
<dbReference type="InterPro" id="IPR002078">
    <property type="entry name" value="Sigma_54_int"/>
</dbReference>
<dbReference type="PROSITE" id="PS50045">
    <property type="entry name" value="SIGMA54_INTERACT_4"/>
    <property type="match status" value="1"/>
</dbReference>
<dbReference type="InterPro" id="IPR025662">
    <property type="entry name" value="Sigma_54_int_dom_ATP-bd_1"/>
</dbReference>
<dbReference type="SUPFAM" id="SSF52540">
    <property type="entry name" value="P-loop containing nucleoside triphosphate hydrolases"/>
    <property type="match status" value="1"/>
</dbReference>
<dbReference type="GO" id="GO:0006355">
    <property type="term" value="P:regulation of DNA-templated transcription"/>
    <property type="evidence" value="ECO:0007669"/>
    <property type="project" value="InterPro"/>
</dbReference>
<dbReference type="Gene3D" id="1.10.10.60">
    <property type="entry name" value="Homeodomain-like"/>
    <property type="match status" value="1"/>
</dbReference>
<dbReference type="Pfam" id="PF25601">
    <property type="entry name" value="AAA_lid_14"/>
    <property type="match status" value="1"/>
</dbReference>
<dbReference type="InterPro" id="IPR000700">
    <property type="entry name" value="PAS-assoc_C"/>
</dbReference>
<evidence type="ECO:0000259" key="6">
    <source>
        <dbReference type="PROSITE" id="PS50113"/>
    </source>
</evidence>
<keyword evidence="4" id="KW-0804">Transcription</keyword>
<evidence type="ECO:0000313" key="7">
    <source>
        <dbReference type="EMBL" id="TYT73721.1"/>
    </source>
</evidence>
<keyword evidence="8" id="KW-1185">Reference proteome</keyword>
<comment type="caution">
    <text evidence="7">The sequence shown here is derived from an EMBL/GenBank/DDBJ whole genome shotgun (WGS) entry which is preliminary data.</text>
</comment>
<evidence type="ECO:0000256" key="3">
    <source>
        <dbReference type="ARBA" id="ARBA00023015"/>
    </source>
</evidence>
<reference evidence="7 8" key="1">
    <citation type="submission" date="2019-06" db="EMBL/GenBank/DDBJ databases">
        <title>Desulfobotulus mexicanus sp. nov., a novel sulfate-reducing bacterium isolated from the sediment of an alkaline crater lake in Mexico.</title>
        <authorList>
            <person name="Hirschler-Rea A."/>
        </authorList>
    </citation>
    <scope>NUCLEOTIDE SEQUENCE [LARGE SCALE GENOMIC DNA]</scope>
    <source>
        <strain evidence="7 8">PAR22N</strain>
    </source>
</reference>
<dbReference type="InterPro" id="IPR009057">
    <property type="entry name" value="Homeodomain-like_sf"/>
</dbReference>
<dbReference type="SUPFAM" id="SSF46689">
    <property type="entry name" value="Homeodomain-like"/>
    <property type="match status" value="1"/>
</dbReference>
<dbReference type="FunFam" id="3.40.50.300:FF:000006">
    <property type="entry name" value="DNA-binding transcriptional regulator NtrC"/>
    <property type="match status" value="1"/>
</dbReference>
<dbReference type="PRINTS" id="PR01590">
    <property type="entry name" value="HTHFIS"/>
</dbReference>
<dbReference type="PANTHER" id="PTHR32071">
    <property type="entry name" value="TRANSCRIPTIONAL REGULATORY PROTEIN"/>
    <property type="match status" value="1"/>
</dbReference>
<protein>
    <submittedName>
        <fullName evidence="7">AAA domain-containing protein</fullName>
    </submittedName>
</protein>
<dbReference type="PROSITE" id="PS50113">
    <property type="entry name" value="PAC"/>
    <property type="match status" value="1"/>
</dbReference>
<proteinExistence type="predicted"/>
<evidence type="ECO:0000313" key="8">
    <source>
        <dbReference type="Proteomes" id="UP000321899"/>
    </source>
</evidence>
<dbReference type="EMBL" id="VDMB01000022">
    <property type="protein sequence ID" value="TYT73721.1"/>
    <property type="molecule type" value="Genomic_DNA"/>
</dbReference>
<dbReference type="RefSeq" id="WP_139450437.1">
    <property type="nucleotide sequence ID" value="NZ_VDMB01000022.1"/>
</dbReference>
<evidence type="ECO:0000256" key="1">
    <source>
        <dbReference type="ARBA" id="ARBA00022741"/>
    </source>
</evidence>
<dbReference type="Pfam" id="PF00158">
    <property type="entry name" value="Sigma54_activat"/>
    <property type="match status" value="1"/>
</dbReference>
<sequence length="406" mass="45955">MDLDSGPCFKVVYDREDPCPWCENKDTFSGKTIETERLDPVDERWYNVITTPICGEDGEVLLRQTVMVDITDRKMAEERMRSRAALLMEENQRLKSSLKDRYRFHGIVGKSPEMQAVYDRILQAAGSGAAVVIRGESGTGKELVAKAIHGLSQRKSGSFVPVNCGAIPENLMESEFFGYKKGSFTGADTDKKGLLELACGGTLFLDEVGEIPLSMQVKLLRALEGNGFRPLGGREHIATDLRIIAATHRNMEAMVAEGRMRQDFFYRLHIIPIYLPPLRERKSDISLLVEHFLSAMGDEEHSGLEAKVVEVFFRYSWPGNVRELQNVLQRYVTLGTLDLPVSSSENTDSSDRTLKDRLDIYEREVLLETLKQCDGHRGHTAETLGIDRRTLERKMNRYKLREDDTA</sequence>
<dbReference type="Gene3D" id="1.10.8.60">
    <property type="match status" value="1"/>
</dbReference>
<accession>A0A5S5MDF3</accession>
<dbReference type="InterPro" id="IPR003593">
    <property type="entry name" value="AAA+_ATPase"/>
</dbReference>
<dbReference type="Gene3D" id="3.40.50.300">
    <property type="entry name" value="P-loop containing nucleotide triphosphate hydrolases"/>
    <property type="match status" value="1"/>
</dbReference>
<evidence type="ECO:0000256" key="4">
    <source>
        <dbReference type="ARBA" id="ARBA00023163"/>
    </source>
</evidence>
<dbReference type="PROSITE" id="PS00675">
    <property type="entry name" value="SIGMA54_INTERACT_1"/>
    <property type="match status" value="1"/>
</dbReference>
<dbReference type="Gene3D" id="3.30.450.20">
    <property type="entry name" value="PAS domain"/>
    <property type="match status" value="1"/>
</dbReference>
<dbReference type="SMART" id="SM00382">
    <property type="entry name" value="AAA"/>
    <property type="match status" value="1"/>
</dbReference>
<evidence type="ECO:0000256" key="2">
    <source>
        <dbReference type="ARBA" id="ARBA00022840"/>
    </source>
</evidence>
<evidence type="ECO:0000259" key="5">
    <source>
        <dbReference type="PROSITE" id="PS50045"/>
    </source>
</evidence>
<dbReference type="OrthoDB" id="5409901at2"/>
<dbReference type="AlphaFoldDB" id="A0A5S5MDF3"/>
<dbReference type="PANTHER" id="PTHR32071:SF122">
    <property type="entry name" value="SIGMA FACTOR"/>
    <property type="match status" value="1"/>
</dbReference>
<keyword evidence="3" id="KW-0805">Transcription regulation</keyword>
<organism evidence="7 8">
    <name type="scientific">Desulfobotulus mexicanus</name>
    <dbReference type="NCBI Taxonomy" id="2586642"/>
    <lineage>
        <taxon>Bacteria</taxon>
        <taxon>Pseudomonadati</taxon>
        <taxon>Thermodesulfobacteriota</taxon>
        <taxon>Desulfobacteria</taxon>
        <taxon>Desulfobacterales</taxon>
        <taxon>Desulfobacteraceae</taxon>
        <taxon>Desulfobotulus</taxon>
    </lineage>
</organism>